<comment type="caution">
    <text evidence="2">The sequence shown here is derived from an EMBL/GenBank/DDBJ whole genome shotgun (WGS) entry which is preliminary data.</text>
</comment>
<gene>
    <name evidence="2" type="primary">AVEN_115215_1</name>
    <name evidence="2" type="ORF">CEXT_187121</name>
</gene>
<dbReference type="EMBL" id="BPLR01004342">
    <property type="protein sequence ID" value="GIX94146.1"/>
    <property type="molecule type" value="Genomic_DNA"/>
</dbReference>
<accession>A0AAV4PDC2</accession>
<reference evidence="2 3" key="1">
    <citation type="submission" date="2021-06" db="EMBL/GenBank/DDBJ databases">
        <title>Caerostris extrusa draft genome.</title>
        <authorList>
            <person name="Kono N."/>
            <person name="Arakawa K."/>
        </authorList>
    </citation>
    <scope>NUCLEOTIDE SEQUENCE [LARGE SCALE GENOMIC DNA]</scope>
</reference>
<dbReference type="Proteomes" id="UP001054945">
    <property type="component" value="Unassembled WGS sequence"/>
</dbReference>
<feature type="compositionally biased region" description="Basic and acidic residues" evidence="1">
    <location>
        <begin position="88"/>
        <end position="98"/>
    </location>
</feature>
<protein>
    <submittedName>
        <fullName evidence="2">Uncharacterized protein</fullName>
    </submittedName>
</protein>
<dbReference type="AlphaFoldDB" id="A0AAV4PDC2"/>
<evidence type="ECO:0000256" key="1">
    <source>
        <dbReference type="SAM" id="MobiDB-lite"/>
    </source>
</evidence>
<feature type="region of interest" description="Disordered" evidence="1">
    <location>
        <begin position="115"/>
        <end position="142"/>
    </location>
</feature>
<proteinExistence type="predicted"/>
<sequence length="209" mass="23861">MSSPPHTSEYSYLGPLSTSTLYGHSEDWQWSPEDKYNHYTYLTSSSTSQEPLDYSIGSSMFFSNEENVDSSSYKEKPVNSDSNYPMDNNERHEERPADEQVFETLGQTVIKHDPYQYEDYDEIPPPPKKRGRKKKEPNGMSYEYINTPDGVKCVKQERIAESSFLSHGLDIVIIGINPGLMAAYKDIIMLDPEIISGNVSFCLVLYQNL</sequence>
<keyword evidence="3" id="KW-1185">Reference proteome</keyword>
<name>A0AAV4PDC2_CAEEX</name>
<evidence type="ECO:0000313" key="2">
    <source>
        <dbReference type="EMBL" id="GIX94146.1"/>
    </source>
</evidence>
<organism evidence="2 3">
    <name type="scientific">Caerostris extrusa</name>
    <name type="common">Bark spider</name>
    <name type="synonym">Caerostris bankana</name>
    <dbReference type="NCBI Taxonomy" id="172846"/>
    <lineage>
        <taxon>Eukaryota</taxon>
        <taxon>Metazoa</taxon>
        <taxon>Ecdysozoa</taxon>
        <taxon>Arthropoda</taxon>
        <taxon>Chelicerata</taxon>
        <taxon>Arachnida</taxon>
        <taxon>Araneae</taxon>
        <taxon>Araneomorphae</taxon>
        <taxon>Entelegynae</taxon>
        <taxon>Araneoidea</taxon>
        <taxon>Araneidae</taxon>
        <taxon>Caerostris</taxon>
    </lineage>
</organism>
<evidence type="ECO:0000313" key="3">
    <source>
        <dbReference type="Proteomes" id="UP001054945"/>
    </source>
</evidence>
<feature type="region of interest" description="Disordered" evidence="1">
    <location>
        <begin position="68"/>
        <end position="99"/>
    </location>
</feature>